<keyword evidence="1" id="KW-1133">Transmembrane helix</keyword>
<feature type="transmembrane region" description="Helical" evidence="1">
    <location>
        <begin position="7"/>
        <end position="27"/>
    </location>
</feature>
<organism evidence="2 3">
    <name type="scientific">Paenibacillus soyae</name>
    <dbReference type="NCBI Taxonomy" id="2969249"/>
    <lineage>
        <taxon>Bacteria</taxon>
        <taxon>Bacillati</taxon>
        <taxon>Bacillota</taxon>
        <taxon>Bacilli</taxon>
        <taxon>Bacillales</taxon>
        <taxon>Paenibacillaceae</taxon>
        <taxon>Paenibacillus</taxon>
    </lineage>
</organism>
<proteinExistence type="predicted"/>
<reference evidence="2" key="1">
    <citation type="submission" date="2022-08" db="EMBL/GenBank/DDBJ databases">
        <title>The genomic sequence of strain Paenibacillus sp. SCIV0701.</title>
        <authorList>
            <person name="Zhao H."/>
        </authorList>
    </citation>
    <scope>NUCLEOTIDE SEQUENCE</scope>
    <source>
        <strain evidence="2">SCIV0701</strain>
    </source>
</reference>
<evidence type="ECO:0000313" key="3">
    <source>
        <dbReference type="Proteomes" id="UP001141950"/>
    </source>
</evidence>
<comment type="caution">
    <text evidence="2">The sequence shown here is derived from an EMBL/GenBank/DDBJ whole genome shotgun (WGS) entry which is preliminary data.</text>
</comment>
<keyword evidence="1" id="KW-0812">Transmembrane</keyword>
<accession>A0A9X2S7E5</accession>
<dbReference type="AlphaFoldDB" id="A0A9X2S7E5"/>
<evidence type="ECO:0000256" key="1">
    <source>
        <dbReference type="SAM" id="Phobius"/>
    </source>
</evidence>
<dbReference type="EMBL" id="JANIPJ010000002">
    <property type="protein sequence ID" value="MCR2802970.1"/>
    <property type="molecule type" value="Genomic_DNA"/>
</dbReference>
<evidence type="ECO:0000313" key="2">
    <source>
        <dbReference type="EMBL" id="MCR2802970.1"/>
    </source>
</evidence>
<gene>
    <name evidence="2" type="ORF">NQZ67_03660</name>
</gene>
<protein>
    <submittedName>
        <fullName evidence="2">Uncharacterized protein</fullName>
    </submittedName>
</protein>
<keyword evidence="3" id="KW-1185">Reference proteome</keyword>
<sequence length="179" mass="19241">MRNLRMLPIAVTVTISAAALFGGWTLYKEVAVASPLTSALQEVPGIVEAGKAQIGKDEVAVSVELSKDAKLKEVYGSILEESADASNGKKLDLDIVSEEDPVLEDIWQSALFEIAEAMETKSYSDIPATMEKAVADHEGITAETAMDETNVYVTIRSEKGAKFIVLPRTPNQLGVWGNA</sequence>
<dbReference type="Proteomes" id="UP001141950">
    <property type="component" value="Unassembled WGS sequence"/>
</dbReference>
<keyword evidence="1" id="KW-0472">Membrane</keyword>
<dbReference type="RefSeq" id="WP_257442887.1">
    <property type="nucleotide sequence ID" value="NZ_JANIPJ010000002.1"/>
</dbReference>
<name>A0A9X2S7E5_9BACL</name>